<dbReference type="RefSeq" id="XP_014650324.1">
    <property type="nucleotide sequence ID" value="XM_014794838.1"/>
</dbReference>
<keyword evidence="5 10" id="KW-0863">Zinc-finger</keyword>
<dbReference type="InterPro" id="IPR036236">
    <property type="entry name" value="Znf_C2H2_sf"/>
</dbReference>
<dbReference type="InterPro" id="IPR013087">
    <property type="entry name" value="Znf_C2H2_type"/>
</dbReference>
<feature type="domain" description="KRAB" evidence="12">
    <location>
        <begin position="6"/>
        <end position="77"/>
    </location>
</feature>
<evidence type="ECO:0000256" key="9">
    <source>
        <dbReference type="ARBA" id="ARBA00023242"/>
    </source>
</evidence>
<keyword evidence="6" id="KW-0862">Zinc</keyword>
<evidence type="ECO:0000256" key="5">
    <source>
        <dbReference type="ARBA" id="ARBA00022771"/>
    </source>
</evidence>
<dbReference type="PROSITE" id="PS50805">
    <property type="entry name" value="KRAB"/>
    <property type="match status" value="1"/>
</dbReference>
<evidence type="ECO:0000256" key="10">
    <source>
        <dbReference type="PROSITE-ProRule" id="PRU00042"/>
    </source>
</evidence>
<evidence type="ECO:0000256" key="6">
    <source>
        <dbReference type="ARBA" id="ARBA00022833"/>
    </source>
</evidence>
<dbReference type="SUPFAM" id="SSF109640">
    <property type="entry name" value="KRAB domain (Kruppel-associated box)"/>
    <property type="match status" value="1"/>
</dbReference>
<organism evidence="13 14">
    <name type="scientific">Ceratotherium simum simum</name>
    <name type="common">Southern white rhinoceros</name>
    <dbReference type="NCBI Taxonomy" id="73337"/>
    <lineage>
        <taxon>Eukaryota</taxon>
        <taxon>Metazoa</taxon>
        <taxon>Chordata</taxon>
        <taxon>Craniata</taxon>
        <taxon>Vertebrata</taxon>
        <taxon>Euteleostomi</taxon>
        <taxon>Mammalia</taxon>
        <taxon>Eutheria</taxon>
        <taxon>Laurasiatheria</taxon>
        <taxon>Perissodactyla</taxon>
        <taxon>Rhinocerotidae</taxon>
        <taxon>Ceratotherium</taxon>
    </lineage>
</organism>
<evidence type="ECO:0000313" key="14">
    <source>
        <dbReference type="RefSeq" id="XP_014650324.1"/>
    </source>
</evidence>
<dbReference type="PROSITE" id="PS50157">
    <property type="entry name" value="ZINC_FINGER_C2H2_2"/>
    <property type="match status" value="6"/>
</dbReference>
<keyword evidence="3" id="KW-0479">Metal-binding</keyword>
<keyword evidence="8" id="KW-0804">Transcription</keyword>
<dbReference type="PROSITE" id="PS00028">
    <property type="entry name" value="ZINC_FINGER_C2H2_1"/>
    <property type="match status" value="6"/>
</dbReference>
<evidence type="ECO:0000256" key="3">
    <source>
        <dbReference type="ARBA" id="ARBA00022723"/>
    </source>
</evidence>
<evidence type="ECO:0000313" key="13">
    <source>
        <dbReference type="Proteomes" id="UP000694910"/>
    </source>
</evidence>
<dbReference type="Pfam" id="PF01352">
    <property type="entry name" value="KRAB"/>
    <property type="match status" value="1"/>
</dbReference>
<evidence type="ECO:0000256" key="2">
    <source>
        <dbReference type="ARBA" id="ARBA00006991"/>
    </source>
</evidence>
<evidence type="ECO:0000256" key="8">
    <source>
        <dbReference type="ARBA" id="ARBA00023163"/>
    </source>
</evidence>
<dbReference type="InterPro" id="IPR036051">
    <property type="entry name" value="KRAB_dom_sf"/>
</dbReference>
<feature type="domain" description="C2H2-type" evidence="11">
    <location>
        <begin position="278"/>
        <end position="305"/>
    </location>
</feature>
<keyword evidence="4" id="KW-0677">Repeat</keyword>
<name>A0ABM1DEU3_CERSS</name>
<evidence type="ECO:0000256" key="4">
    <source>
        <dbReference type="ARBA" id="ARBA00022737"/>
    </source>
</evidence>
<keyword evidence="7" id="KW-0805">Transcription regulation</keyword>
<reference evidence="14" key="1">
    <citation type="submission" date="2025-08" db="UniProtKB">
        <authorList>
            <consortium name="RefSeq"/>
        </authorList>
    </citation>
    <scope>IDENTIFICATION</scope>
</reference>
<feature type="domain" description="C2H2-type" evidence="11">
    <location>
        <begin position="250"/>
        <end position="277"/>
    </location>
</feature>
<comment type="function">
    <text evidence="1">May be involved in transcriptional regulation.</text>
</comment>
<evidence type="ECO:0000256" key="7">
    <source>
        <dbReference type="ARBA" id="ARBA00023015"/>
    </source>
</evidence>
<dbReference type="PANTHER" id="PTHR24393:SF159">
    <property type="entry name" value="ZINC FINGER PROTEIN 345-RELATED"/>
    <property type="match status" value="1"/>
</dbReference>
<feature type="domain" description="C2H2-type" evidence="11">
    <location>
        <begin position="306"/>
        <end position="332"/>
    </location>
</feature>
<comment type="similarity">
    <text evidence="2">Belongs to the krueppel C2H2-type zinc-finger protein family.</text>
</comment>
<evidence type="ECO:0000259" key="11">
    <source>
        <dbReference type="PROSITE" id="PS50157"/>
    </source>
</evidence>
<gene>
    <name evidence="14" type="primary">LOC106800061</name>
</gene>
<dbReference type="GeneID" id="106800061"/>
<proteinExistence type="inferred from homology"/>
<dbReference type="CDD" id="cd07765">
    <property type="entry name" value="KRAB_A-box"/>
    <property type="match status" value="1"/>
</dbReference>
<dbReference type="PANTHER" id="PTHR24393">
    <property type="entry name" value="ZINC FINGER PROTEIN"/>
    <property type="match status" value="1"/>
</dbReference>
<dbReference type="SMART" id="SM00355">
    <property type="entry name" value="ZnF_C2H2"/>
    <property type="match status" value="6"/>
</dbReference>
<evidence type="ECO:0000259" key="12">
    <source>
        <dbReference type="PROSITE" id="PS50805"/>
    </source>
</evidence>
<keyword evidence="13" id="KW-1185">Reference proteome</keyword>
<feature type="domain" description="C2H2-type" evidence="11">
    <location>
        <begin position="166"/>
        <end position="193"/>
    </location>
</feature>
<dbReference type="InterPro" id="IPR001909">
    <property type="entry name" value="KRAB"/>
</dbReference>
<dbReference type="SMART" id="SM00349">
    <property type="entry name" value="KRAB"/>
    <property type="match status" value="1"/>
</dbReference>
<dbReference type="Gene3D" id="3.30.160.60">
    <property type="entry name" value="Classic Zinc Finger"/>
    <property type="match status" value="6"/>
</dbReference>
<protein>
    <submittedName>
        <fullName evidence="14">Zinc finger protein 82 homolog</fullName>
    </submittedName>
</protein>
<dbReference type="Gene3D" id="6.10.140.140">
    <property type="match status" value="1"/>
</dbReference>
<keyword evidence="9" id="KW-0539">Nucleus</keyword>
<dbReference type="Pfam" id="PF00096">
    <property type="entry name" value="zf-C2H2"/>
    <property type="match status" value="5"/>
</dbReference>
<feature type="domain" description="C2H2-type" evidence="11">
    <location>
        <begin position="194"/>
        <end position="221"/>
    </location>
</feature>
<sequence>MAHGSVMFSDVSIVFSQEEWEYLDLEQRDLYRDVMLENYSNFVSLGRFISKPDVISLLEQGKEPWKVVRKGRRRYPDLETQYETRKLSSENDIYEINLSQWKIMERIKNHGLKDLILKNDWESKRKFEGQEGYFGQVKITSQKVSSYQKRTSLTPHQRIHFVEKPYECKECGKAFRVRQQLTFHHRIHTGEKPYECKECGMAFRQTAHLTRHQRLHSGEKLYECKECGESFMCGPDLRVHQKIHIGEKPYKCKECGKAFRLRQKLTLHQSIHTGEKPFECKECRKAFRLNSSLIQHLRIHSGEKPYECKECKKAFRQHSHLTHHLKIHNVKI</sequence>
<evidence type="ECO:0000256" key="1">
    <source>
        <dbReference type="ARBA" id="ARBA00003767"/>
    </source>
</evidence>
<dbReference type="Proteomes" id="UP000694910">
    <property type="component" value="Unplaced"/>
</dbReference>
<feature type="domain" description="C2H2-type" evidence="11">
    <location>
        <begin position="222"/>
        <end position="249"/>
    </location>
</feature>
<accession>A0ABM1DEU3</accession>
<dbReference type="SUPFAM" id="SSF57667">
    <property type="entry name" value="beta-beta-alpha zinc fingers"/>
    <property type="match status" value="4"/>
</dbReference>